<organism evidence="1 2">
    <name type="scientific">Desulfofundulus luciae</name>
    <dbReference type="NCBI Taxonomy" id="74702"/>
    <lineage>
        <taxon>Bacteria</taxon>
        <taxon>Bacillati</taxon>
        <taxon>Bacillota</taxon>
        <taxon>Clostridia</taxon>
        <taxon>Eubacteriales</taxon>
        <taxon>Peptococcaceae</taxon>
        <taxon>Desulfofundulus</taxon>
    </lineage>
</organism>
<evidence type="ECO:0000313" key="2">
    <source>
        <dbReference type="Proteomes" id="UP001225644"/>
    </source>
</evidence>
<protein>
    <submittedName>
        <fullName evidence="1">Uncharacterized protein</fullName>
    </submittedName>
</protein>
<dbReference type="EMBL" id="JAUSUX010000005">
    <property type="protein sequence ID" value="MDQ0285882.1"/>
    <property type="molecule type" value="Genomic_DNA"/>
</dbReference>
<name>A0ABU0AZJ7_9FIRM</name>
<reference evidence="1 2" key="1">
    <citation type="submission" date="2023-07" db="EMBL/GenBank/DDBJ databases">
        <title>Genomic Encyclopedia of Type Strains, Phase IV (KMG-IV): sequencing the most valuable type-strain genomes for metagenomic binning, comparative biology and taxonomic classification.</title>
        <authorList>
            <person name="Goeker M."/>
        </authorList>
    </citation>
    <scope>NUCLEOTIDE SEQUENCE [LARGE SCALE GENOMIC DNA]</scope>
    <source>
        <strain evidence="1 2">DSM 12396</strain>
    </source>
</reference>
<dbReference type="InterPro" id="IPR012872">
    <property type="entry name" value="DUF1670"/>
</dbReference>
<accession>A0ABU0AZJ7</accession>
<gene>
    <name evidence="1" type="ORF">J2Z49_000987</name>
</gene>
<comment type="caution">
    <text evidence="1">The sequence shown here is derived from an EMBL/GenBank/DDBJ whole genome shotgun (WGS) entry which is preliminary data.</text>
</comment>
<evidence type="ECO:0000313" key="1">
    <source>
        <dbReference type="EMBL" id="MDQ0285882.1"/>
    </source>
</evidence>
<proteinExistence type="predicted"/>
<dbReference type="Proteomes" id="UP001225644">
    <property type="component" value="Unassembled WGS sequence"/>
</dbReference>
<sequence>MEVYREFGLKALQNARLARLIEEAYWQDASLSTSMLCFLTNITAKSIRERLISLWEEGIRLPVAGVAKKYRQGRVFRATAALEQFFAGVKPATVRERLWLSPTTWQQYQMDYLHVAQLTRAGLEASTIGRQLGLHPNLVTEFQELEQRTGGATQLADSLPGRLLNGYPLPLAVDDARNLFLAELQSQHGFSPAKAHNYLALLEELAAENLAQERPPEVVVYYAVADHEPPGKALSECELVPVQVSYYSEGDLEIATLDASSKLKWERMLRYTTQARVQGGLLTQPDLAFLLGVHPRGYPASYERARSNRLAYSGKHCRYGARSNSCGQDHRVIPPGC</sequence>
<dbReference type="Pfam" id="PF07900">
    <property type="entry name" value="DUF1670"/>
    <property type="match status" value="2"/>
</dbReference>
<keyword evidence="2" id="KW-1185">Reference proteome</keyword>